<dbReference type="InterPro" id="IPR010699">
    <property type="entry name" value="DUF1275"/>
</dbReference>
<dbReference type="PANTHER" id="PTHR37314:SF4">
    <property type="entry name" value="UPF0700 TRANSMEMBRANE PROTEIN YOAK"/>
    <property type="match status" value="1"/>
</dbReference>
<keyword evidence="2" id="KW-0614">Plasmid</keyword>
<dbReference type="RefSeq" id="WP_306039003.1">
    <property type="nucleotide sequence ID" value="NZ_CP132303.1"/>
</dbReference>
<feature type="transmembrane region" description="Helical" evidence="1">
    <location>
        <begin position="94"/>
        <end position="114"/>
    </location>
</feature>
<sequence length="234" mass="24556">MLIHEGDTRTPAVDLLLATILAFVAGGINSVGFLAYGYFSANMTGNVSLVSELLSDWKLRAAAAFFTIVLMFITGAFLASLFIQMGKRHRLKTVYALTLGFEGAILMLVGIYVSALPDTVNGFTIVSLLALSMGIQNAASTRISGARVRTTHVSGLATDIGVGLALLWGAKGDVQREEIATRLRLHAATILAFAVGGVVGALMYTSFQGLAFCLLAALLFALCAIYSSGIVAAD</sequence>
<feature type="transmembrane region" description="Helical" evidence="1">
    <location>
        <begin position="209"/>
        <end position="233"/>
    </location>
</feature>
<feature type="transmembrane region" description="Helical" evidence="1">
    <location>
        <begin position="185"/>
        <end position="203"/>
    </location>
</feature>
<keyword evidence="1" id="KW-0812">Transmembrane</keyword>
<keyword evidence="1" id="KW-1133">Transmembrane helix</keyword>
<evidence type="ECO:0000313" key="2">
    <source>
        <dbReference type="EMBL" id="WLR99706.1"/>
    </source>
</evidence>
<dbReference type="Proteomes" id="UP001234585">
    <property type="component" value="Plasmid unnamed1"/>
</dbReference>
<name>A0AA50HA21_9HYPH</name>
<feature type="transmembrane region" description="Helical" evidence="1">
    <location>
        <begin position="59"/>
        <end position="82"/>
    </location>
</feature>
<proteinExistence type="predicted"/>
<dbReference type="EMBL" id="CP132303">
    <property type="protein sequence ID" value="WLR99706.1"/>
    <property type="molecule type" value="Genomic_DNA"/>
</dbReference>
<gene>
    <name evidence="2" type="ORF">Q9313_23375</name>
</gene>
<organism evidence="2 3">
    <name type="scientific">Shinella sumterensis</name>
    <dbReference type="NCBI Taxonomy" id="1967501"/>
    <lineage>
        <taxon>Bacteria</taxon>
        <taxon>Pseudomonadati</taxon>
        <taxon>Pseudomonadota</taxon>
        <taxon>Alphaproteobacteria</taxon>
        <taxon>Hyphomicrobiales</taxon>
        <taxon>Rhizobiaceae</taxon>
        <taxon>Shinella</taxon>
    </lineage>
</organism>
<dbReference type="Pfam" id="PF06912">
    <property type="entry name" value="DUF1275"/>
    <property type="match status" value="1"/>
</dbReference>
<evidence type="ECO:0000313" key="3">
    <source>
        <dbReference type="Proteomes" id="UP001234585"/>
    </source>
</evidence>
<keyword evidence="1" id="KW-0472">Membrane</keyword>
<accession>A0AA50HA21</accession>
<keyword evidence="3" id="KW-1185">Reference proteome</keyword>
<geneLocation type="plasmid" evidence="2 3">
    <name>unnamed1</name>
</geneLocation>
<evidence type="ECO:0000256" key="1">
    <source>
        <dbReference type="SAM" id="Phobius"/>
    </source>
</evidence>
<dbReference type="AlphaFoldDB" id="A0AA50HA21"/>
<dbReference type="PANTHER" id="PTHR37314">
    <property type="entry name" value="SLR0142 PROTEIN"/>
    <property type="match status" value="1"/>
</dbReference>
<reference evidence="2 3" key="1">
    <citation type="submission" date="2023-08" db="EMBL/GenBank/DDBJ databases">
        <title>Pathogen: clinical or host-associated sample.</title>
        <authorList>
            <person name="Hergert J."/>
            <person name="Casey R."/>
            <person name="Wagner J."/>
            <person name="Young E.L."/>
            <person name="Oakeson K.F."/>
        </authorList>
    </citation>
    <scope>NUCLEOTIDE SEQUENCE [LARGE SCALE GENOMIC DNA]</scope>
    <source>
        <strain evidence="2 3">1760953</strain>
        <plasmid evidence="2 3">unnamed1</plasmid>
    </source>
</reference>
<feature type="transmembrane region" description="Helical" evidence="1">
    <location>
        <begin position="12"/>
        <end position="39"/>
    </location>
</feature>
<protein>
    <submittedName>
        <fullName evidence="2">YoaK family protein</fullName>
    </submittedName>
</protein>